<evidence type="ECO:0000259" key="3">
    <source>
        <dbReference type="PROSITE" id="PS51471"/>
    </source>
</evidence>
<keyword evidence="5" id="KW-1185">Reference proteome</keyword>
<dbReference type="SUPFAM" id="SSF51197">
    <property type="entry name" value="Clavaminate synthase-like"/>
    <property type="match status" value="1"/>
</dbReference>
<protein>
    <submittedName>
        <fullName evidence="4">Clavaminate synthase-like protein</fullName>
    </submittedName>
</protein>
<dbReference type="Gene3D" id="2.60.120.330">
    <property type="entry name" value="B-lactam Antibiotic, Isopenicillin N Synthase, Chain"/>
    <property type="match status" value="1"/>
</dbReference>
<dbReference type="InterPro" id="IPR044861">
    <property type="entry name" value="IPNS-like_FE2OG_OXY"/>
</dbReference>
<gene>
    <name evidence="4" type="ORF">BO94DRAFT_490154</name>
</gene>
<keyword evidence="2" id="KW-0408">Iron</keyword>
<dbReference type="PANTHER" id="PTHR47991">
    <property type="entry name" value="OXOGLUTARATE/IRON-DEPENDENT DIOXYGENASE"/>
    <property type="match status" value="1"/>
</dbReference>
<sequence length="178" mass="20335">MIKLSWIVFDLVTATMPYDSHFWDGFKANTPIFPFRLLHCPPSLGQEDGENRQLGISAHRDFGAITLLLQDGHAGLEVQDQETGEWIGVPADRNAYVINMGQMMSRITGGQYKSSLHRVVNRNSTDRYSVVLFVDGNLVFELRQLDKKPEEDEDAPTVAQHFRSRLMASYKLPREHWS</sequence>
<dbReference type="InterPro" id="IPR005123">
    <property type="entry name" value="Oxoglu/Fe-dep_dioxygenase_dom"/>
</dbReference>
<dbReference type="Proteomes" id="UP000246702">
    <property type="component" value="Unassembled WGS sequence"/>
</dbReference>
<dbReference type="InterPro" id="IPR050295">
    <property type="entry name" value="Plant_2OG-oxidoreductases"/>
</dbReference>
<evidence type="ECO:0000256" key="1">
    <source>
        <dbReference type="ARBA" id="ARBA00022723"/>
    </source>
</evidence>
<dbReference type="GO" id="GO:0046872">
    <property type="term" value="F:metal ion binding"/>
    <property type="evidence" value="ECO:0007669"/>
    <property type="project" value="UniProtKB-KW"/>
</dbReference>
<organism evidence="4 5">
    <name type="scientific">Aspergillus sclerotioniger CBS 115572</name>
    <dbReference type="NCBI Taxonomy" id="1450535"/>
    <lineage>
        <taxon>Eukaryota</taxon>
        <taxon>Fungi</taxon>
        <taxon>Dikarya</taxon>
        <taxon>Ascomycota</taxon>
        <taxon>Pezizomycotina</taxon>
        <taxon>Eurotiomycetes</taxon>
        <taxon>Eurotiomycetidae</taxon>
        <taxon>Eurotiales</taxon>
        <taxon>Aspergillaceae</taxon>
        <taxon>Aspergillus</taxon>
        <taxon>Aspergillus subgen. Circumdati</taxon>
    </lineage>
</organism>
<dbReference type="GeneID" id="37111254"/>
<evidence type="ECO:0000313" key="5">
    <source>
        <dbReference type="Proteomes" id="UP000246702"/>
    </source>
</evidence>
<keyword evidence="1" id="KW-0479">Metal-binding</keyword>
<feature type="domain" description="Fe2OG dioxygenase" evidence="3">
    <location>
        <begin position="31"/>
        <end position="136"/>
    </location>
</feature>
<proteinExistence type="predicted"/>
<accession>A0A317WW47</accession>
<dbReference type="EMBL" id="MSFK01000010">
    <property type="protein sequence ID" value="PWY90634.1"/>
    <property type="molecule type" value="Genomic_DNA"/>
</dbReference>
<dbReference type="OrthoDB" id="288590at2759"/>
<dbReference type="Pfam" id="PF03171">
    <property type="entry name" value="2OG-FeII_Oxy"/>
    <property type="match status" value="1"/>
</dbReference>
<evidence type="ECO:0000256" key="2">
    <source>
        <dbReference type="ARBA" id="ARBA00023004"/>
    </source>
</evidence>
<reference evidence="4 5" key="1">
    <citation type="submission" date="2016-12" db="EMBL/GenBank/DDBJ databases">
        <title>The genomes of Aspergillus section Nigri reveals drivers in fungal speciation.</title>
        <authorList>
            <consortium name="DOE Joint Genome Institute"/>
            <person name="Vesth T.C."/>
            <person name="Nybo J."/>
            <person name="Theobald S."/>
            <person name="Brandl J."/>
            <person name="Frisvad J.C."/>
            <person name="Nielsen K.F."/>
            <person name="Lyhne E.K."/>
            <person name="Kogle M.E."/>
            <person name="Kuo A."/>
            <person name="Riley R."/>
            <person name="Clum A."/>
            <person name="Nolan M."/>
            <person name="Lipzen A."/>
            <person name="Salamov A."/>
            <person name="Henrissat B."/>
            <person name="Wiebenga A."/>
            <person name="De Vries R.P."/>
            <person name="Grigoriev I.V."/>
            <person name="Mortensen U.H."/>
            <person name="Andersen M.R."/>
            <person name="Baker S.E."/>
        </authorList>
    </citation>
    <scope>NUCLEOTIDE SEQUENCE [LARGE SCALE GENOMIC DNA]</scope>
    <source>
        <strain evidence="4 5">CBS 115572</strain>
    </source>
</reference>
<comment type="caution">
    <text evidence="4">The sequence shown here is derived from an EMBL/GenBank/DDBJ whole genome shotgun (WGS) entry which is preliminary data.</text>
</comment>
<dbReference type="PROSITE" id="PS51471">
    <property type="entry name" value="FE2OG_OXY"/>
    <property type="match status" value="1"/>
</dbReference>
<dbReference type="RefSeq" id="XP_025469012.1">
    <property type="nucleotide sequence ID" value="XM_025609111.1"/>
</dbReference>
<dbReference type="STRING" id="1450535.A0A317WW47"/>
<dbReference type="AlphaFoldDB" id="A0A317WW47"/>
<dbReference type="InterPro" id="IPR027443">
    <property type="entry name" value="IPNS-like_sf"/>
</dbReference>
<name>A0A317WW47_9EURO</name>
<evidence type="ECO:0000313" key="4">
    <source>
        <dbReference type="EMBL" id="PWY90634.1"/>
    </source>
</evidence>